<proteinExistence type="predicted"/>
<comment type="caution">
    <text evidence="1">The sequence shown here is derived from an EMBL/GenBank/DDBJ whole genome shotgun (WGS) entry which is preliminary data.</text>
</comment>
<organism evidence="1 2">
    <name type="scientific">Penicillium canescens</name>
    <dbReference type="NCBI Taxonomy" id="5083"/>
    <lineage>
        <taxon>Eukaryota</taxon>
        <taxon>Fungi</taxon>
        <taxon>Dikarya</taxon>
        <taxon>Ascomycota</taxon>
        <taxon>Pezizomycotina</taxon>
        <taxon>Eurotiomycetes</taxon>
        <taxon>Eurotiomycetidae</taxon>
        <taxon>Eurotiales</taxon>
        <taxon>Aspergillaceae</taxon>
        <taxon>Penicillium</taxon>
    </lineage>
</organism>
<dbReference type="AlphaFoldDB" id="A0AAD6IAF1"/>
<name>A0AAD6IAF1_PENCN</name>
<gene>
    <name evidence="1" type="ORF">N7460_008165</name>
</gene>
<reference evidence="1" key="1">
    <citation type="journal article" date="2023" name="IMA Fungus">
        <title>Comparative genomic study of the Penicillium genus elucidates a diverse pangenome and 15 lateral gene transfer events.</title>
        <authorList>
            <person name="Petersen C."/>
            <person name="Sorensen T."/>
            <person name="Nielsen M.R."/>
            <person name="Sondergaard T.E."/>
            <person name="Sorensen J.L."/>
            <person name="Fitzpatrick D.A."/>
            <person name="Frisvad J.C."/>
            <person name="Nielsen K.L."/>
        </authorList>
    </citation>
    <scope>NUCLEOTIDE SEQUENCE</scope>
    <source>
        <strain evidence="1">IBT 15450</strain>
    </source>
</reference>
<dbReference type="EMBL" id="JAQJZL010000009">
    <property type="protein sequence ID" value="KAJ6038394.1"/>
    <property type="molecule type" value="Genomic_DNA"/>
</dbReference>
<protein>
    <submittedName>
        <fullName evidence="1">Uncharacterized protein</fullName>
    </submittedName>
</protein>
<dbReference type="Proteomes" id="UP001219568">
    <property type="component" value="Unassembled WGS sequence"/>
</dbReference>
<sequence length="149" mass="16244">MPIPIVLCGRLEKVGSIVISELEPDYEVTYFVMSVEDGIRNLPLILSGSTPVNDKSSLGSKNYSALPKAVILGGGYDDEAITQLREAVTSSPGTIKIPWLKADPEKTKVGPTPGSEKYCRAAASRMKHILGTILEKGDLKSRDDETFYW</sequence>
<accession>A0AAD6IAF1</accession>
<reference evidence="1" key="2">
    <citation type="submission" date="2023-01" db="EMBL/GenBank/DDBJ databases">
        <authorList>
            <person name="Petersen C."/>
        </authorList>
    </citation>
    <scope>NUCLEOTIDE SEQUENCE</scope>
    <source>
        <strain evidence="1">IBT 15450</strain>
    </source>
</reference>
<keyword evidence="2" id="KW-1185">Reference proteome</keyword>
<evidence type="ECO:0000313" key="1">
    <source>
        <dbReference type="EMBL" id="KAJ6038394.1"/>
    </source>
</evidence>
<evidence type="ECO:0000313" key="2">
    <source>
        <dbReference type="Proteomes" id="UP001219568"/>
    </source>
</evidence>